<keyword evidence="2" id="KW-0732">Signal</keyword>
<reference evidence="4" key="1">
    <citation type="submission" date="2019-09" db="EMBL/GenBank/DDBJ databases">
        <title>Isolation and complete genome sequencing of Methylocystis species.</title>
        <authorList>
            <person name="Rumah B.L."/>
            <person name="Stead C.E."/>
            <person name="Stevens B.C."/>
            <person name="Minton N.P."/>
            <person name="Grosse-Honebrink A."/>
            <person name="Zhang Y."/>
        </authorList>
    </citation>
    <scope>NUCLEOTIDE SEQUENCE [LARGE SCALE GENOMIC DNA]</scope>
    <source>
        <strain evidence="4">BRCS1</strain>
    </source>
</reference>
<reference evidence="3 4" key="2">
    <citation type="journal article" date="2021" name="AMB Express">
        <title>Isolation and characterisation of Methylocystis spp. for poly-3-hydroxybutyrate production using waste methane feedstocks.</title>
        <authorList>
            <person name="Rumah B.L."/>
            <person name="Stead C.E."/>
            <person name="Claxton Stevens B.H."/>
            <person name="Minton N.P."/>
            <person name="Grosse-Honebrink A."/>
            <person name="Zhang Y."/>
        </authorList>
    </citation>
    <scope>NUCLEOTIDE SEQUENCE [LARGE SCALE GENOMIC DNA]</scope>
    <source>
        <strain evidence="3 4">BRCS1</strain>
    </source>
</reference>
<evidence type="ECO:0008006" key="5">
    <source>
        <dbReference type="Google" id="ProtNLM"/>
    </source>
</evidence>
<dbReference type="Proteomes" id="UP000424673">
    <property type="component" value="Chromosome"/>
</dbReference>
<feature type="compositionally biased region" description="Low complexity" evidence="1">
    <location>
        <begin position="60"/>
        <end position="75"/>
    </location>
</feature>
<evidence type="ECO:0000256" key="1">
    <source>
        <dbReference type="SAM" id="MobiDB-lite"/>
    </source>
</evidence>
<dbReference type="RefSeq" id="WP_154451127.1">
    <property type="nucleotide sequence ID" value="NZ_CP044328.1"/>
</dbReference>
<evidence type="ECO:0000313" key="4">
    <source>
        <dbReference type="Proteomes" id="UP000424673"/>
    </source>
</evidence>
<feature type="region of interest" description="Disordered" evidence="1">
    <location>
        <begin position="24"/>
        <end position="101"/>
    </location>
</feature>
<gene>
    <name evidence="3" type="ORF">F7D13_04195</name>
</gene>
<protein>
    <recommendedName>
        <fullName evidence="5">Cell envelope biogenesis protein TolA</fullName>
    </recommendedName>
</protein>
<organism evidence="3 4">
    <name type="scientific">Methylocystis rosea</name>
    <dbReference type="NCBI Taxonomy" id="173366"/>
    <lineage>
        <taxon>Bacteria</taxon>
        <taxon>Pseudomonadati</taxon>
        <taxon>Pseudomonadota</taxon>
        <taxon>Alphaproteobacteria</taxon>
        <taxon>Hyphomicrobiales</taxon>
        <taxon>Methylocystaceae</taxon>
        <taxon>Methylocystis</taxon>
    </lineage>
</organism>
<proteinExistence type="predicted"/>
<feature type="chain" id="PRO_5046090907" description="Cell envelope biogenesis protein TolA" evidence="2">
    <location>
        <begin position="23"/>
        <end position="101"/>
    </location>
</feature>
<feature type="signal peptide" evidence="2">
    <location>
        <begin position="1"/>
        <end position="22"/>
    </location>
</feature>
<accession>A0ABX6EGP6</accession>
<name>A0ABX6EGP6_9HYPH</name>
<keyword evidence="4" id="KW-1185">Reference proteome</keyword>
<sequence length="101" mass="10064">MKTRIAIIASLALAFLAPAAIAEEQSQDQGVTSGPAAGSPVEPSGAVQKDNPKAADVNESGVAGPSGTSAGSPGVEGKKGTQSGQEWQPPEELRRKKGPAS</sequence>
<dbReference type="EMBL" id="CP044328">
    <property type="protein sequence ID" value="QGM93285.1"/>
    <property type="molecule type" value="Genomic_DNA"/>
</dbReference>
<evidence type="ECO:0000256" key="2">
    <source>
        <dbReference type="SAM" id="SignalP"/>
    </source>
</evidence>
<evidence type="ECO:0000313" key="3">
    <source>
        <dbReference type="EMBL" id="QGM93285.1"/>
    </source>
</evidence>